<dbReference type="AlphaFoldDB" id="A0A9D5A9A9"/>
<evidence type="ECO:0000256" key="2">
    <source>
        <dbReference type="ARBA" id="ARBA00022801"/>
    </source>
</evidence>
<dbReference type="Proteomes" id="UP001058974">
    <property type="component" value="Chromosome 6"/>
</dbReference>
<feature type="non-terminal residue" evidence="5">
    <location>
        <position position="378"/>
    </location>
</feature>
<accession>A0A9D5A9A9</accession>
<evidence type="ECO:0000313" key="5">
    <source>
        <dbReference type="EMBL" id="KAI5399636.1"/>
    </source>
</evidence>
<evidence type="ECO:0000256" key="3">
    <source>
        <dbReference type="ARBA" id="ARBA00022963"/>
    </source>
</evidence>
<dbReference type="SUPFAM" id="SSF52266">
    <property type="entry name" value="SGNH hydrolase"/>
    <property type="match status" value="1"/>
</dbReference>
<dbReference type="Gramene" id="Psat06G0482100-T1">
    <property type="protein sequence ID" value="KAI5399636.1"/>
    <property type="gene ID" value="KIW84_064821"/>
</dbReference>
<dbReference type="InterPro" id="IPR036514">
    <property type="entry name" value="SGNH_hydro_sf"/>
</dbReference>
<dbReference type="GO" id="GO:0016788">
    <property type="term" value="F:hydrolase activity, acting on ester bonds"/>
    <property type="evidence" value="ECO:0007669"/>
    <property type="project" value="InterPro"/>
</dbReference>
<proteinExistence type="inferred from homology"/>
<keyword evidence="2" id="KW-0378">Hydrolase</keyword>
<sequence>ENSLTPSICPTRLIGSERVYSFALPIYFCSSMTKQLLIKLLLFSLITTDVVEGTRKTYGVYDNNNNVKLFVFGDSYVDTGNFLNSSSYKHPYGITFPGKPTGRFSDGRVLTDYIASFLKIKTPTPYSFRNSSTLQYGINFAHGGTGVFQTLINGPNMTLQIDSLEKLIKQNVYTKQDLKSSIALVSASGNDYIAFISNRSITEIKSFTTSLINQISLNVQRIHSLGINKIAIGLLEPIGCMPPITQVTFHLTCVDLLNLVSENHNQVLLKNLLQLNQQLGKSVFVPLDLYNAFLSTIETMQKNRNDNSALMNPLEFCCKGECSKNSCGSVDDNGEKKYSLCEKPEVSFFWDKVHPSQNGWNAVYKQLQSSLGQLIDRN</sequence>
<evidence type="ECO:0000313" key="6">
    <source>
        <dbReference type="Proteomes" id="UP001058974"/>
    </source>
</evidence>
<keyword evidence="6" id="KW-1185">Reference proteome</keyword>
<name>A0A9D5A9A9_PEA</name>
<keyword evidence="3" id="KW-0442">Lipid degradation</keyword>
<dbReference type="GO" id="GO:0016042">
    <property type="term" value="P:lipid catabolic process"/>
    <property type="evidence" value="ECO:0007669"/>
    <property type="project" value="UniProtKB-KW"/>
</dbReference>
<gene>
    <name evidence="5" type="ORF">KIW84_064821</name>
</gene>
<dbReference type="EMBL" id="JAMSHJ010000006">
    <property type="protein sequence ID" value="KAI5399636.1"/>
    <property type="molecule type" value="Genomic_DNA"/>
</dbReference>
<dbReference type="InterPro" id="IPR001087">
    <property type="entry name" value="GDSL"/>
</dbReference>
<protein>
    <recommendedName>
        <fullName evidence="7">GDSL esterase/lipase</fullName>
    </recommendedName>
</protein>
<dbReference type="Gene3D" id="3.40.50.1110">
    <property type="entry name" value="SGNH hydrolase"/>
    <property type="match status" value="1"/>
</dbReference>
<dbReference type="PANTHER" id="PTHR46020:SF4">
    <property type="entry name" value="OS04G0650200 PROTEIN"/>
    <property type="match status" value="1"/>
</dbReference>
<evidence type="ECO:0008006" key="7">
    <source>
        <dbReference type="Google" id="ProtNLM"/>
    </source>
</evidence>
<comment type="caution">
    <text evidence="5">The sequence shown here is derived from an EMBL/GenBank/DDBJ whole genome shotgun (WGS) entry which is preliminary data.</text>
</comment>
<reference evidence="5 6" key="1">
    <citation type="journal article" date="2022" name="Nat. Genet.">
        <title>Improved pea reference genome and pan-genome highlight genomic features and evolutionary characteristics.</title>
        <authorList>
            <person name="Yang T."/>
            <person name="Liu R."/>
            <person name="Luo Y."/>
            <person name="Hu S."/>
            <person name="Wang D."/>
            <person name="Wang C."/>
            <person name="Pandey M.K."/>
            <person name="Ge S."/>
            <person name="Xu Q."/>
            <person name="Li N."/>
            <person name="Li G."/>
            <person name="Huang Y."/>
            <person name="Saxena R.K."/>
            <person name="Ji Y."/>
            <person name="Li M."/>
            <person name="Yan X."/>
            <person name="He Y."/>
            <person name="Liu Y."/>
            <person name="Wang X."/>
            <person name="Xiang C."/>
            <person name="Varshney R.K."/>
            <person name="Ding H."/>
            <person name="Gao S."/>
            <person name="Zong X."/>
        </authorList>
    </citation>
    <scope>NUCLEOTIDE SEQUENCE [LARGE SCALE GENOMIC DNA]</scope>
    <source>
        <strain evidence="5 6">cv. Zhongwan 6</strain>
    </source>
</reference>
<organism evidence="5 6">
    <name type="scientific">Pisum sativum</name>
    <name type="common">Garden pea</name>
    <name type="synonym">Lathyrus oleraceus</name>
    <dbReference type="NCBI Taxonomy" id="3888"/>
    <lineage>
        <taxon>Eukaryota</taxon>
        <taxon>Viridiplantae</taxon>
        <taxon>Streptophyta</taxon>
        <taxon>Embryophyta</taxon>
        <taxon>Tracheophyta</taxon>
        <taxon>Spermatophyta</taxon>
        <taxon>Magnoliopsida</taxon>
        <taxon>eudicotyledons</taxon>
        <taxon>Gunneridae</taxon>
        <taxon>Pentapetalae</taxon>
        <taxon>rosids</taxon>
        <taxon>fabids</taxon>
        <taxon>Fabales</taxon>
        <taxon>Fabaceae</taxon>
        <taxon>Papilionoideae</taxon>
        <taxon>50 kb inversion clade</taxon>
        <taxon>NPAAA clade</taxon>
        <taxon>Hologalegina</taxon>
        <taxon>IRL clade</taxon>
        <taxon>Fabeae</taxon>
        <taxon>Lathyrus</taxon>
    </lineage>
</organism>
<keyword evidence="4" id="KW-0443">Lipid metabolism</keyword>
<dbReference type="PANTHER" id="PTHR46020">
    <property type="entry name" value="OSJNBB0059K02.9 PROTEIN"/>
    <property type="match status" value="1"/>
</dbReference>
<evidence type="ECO:0000256" key="4">
    <source>
        <dbReference type="ARBA" id="ARBA00023098"/>
    </source>
</evidence>
<comment type="similarity">
    <text evidence="1">Belongs to the 'GDSL' lipolytic enzyme family.</text>
</comment>
<evidence type="ECO:0000256" key="1">
    <source>
        <dbReference type="ARBA" id="ARBA00008668"/>
    </source>
</evidence>
<dbReference type="Pfam" id="PF00657">
    <property type="entry name" value="Lipase_GDSL"/>
    <property type="match status" value="1"/>
</dbReference>